<dbReference type="AlphaFoldDB" id="A0A095ANI3"/>
<organism evidence="1">
    <name type="scientific">Schistosoma haematobium</name>
    <name type="common">Blood fluke</name>
    <dbReference type="NCBI Taxonomy" id="6185"/>
    <lineage>
        <taxon>Eukaryota</taxon>
        <taxon>Metazoa</taxon>
        <taxon>Spiralia</taxon>
        <taxon>Lophotrochozoa</taxon>
        <taxon>Platyhelminthes</taxon>
        <taxon>Trematoda</taxon>
        <taxon>Digenea</taxon>
        <taxon>Strigeidida</taxon>
        <taxon>Schistosomatoidea</taxon>
        <taxon>Schistosomatidae</taxon>
        <taxon>Schistosoma</taxon>
    </lineage>
</organism>
<sequence length="54" mass="6234">MKEISLLAKMPDERMIWICYVTHHSHENRPNLLAESGCMVPTTTEQPIHTDTLN</sequence>
<accession>A0A095ANI3</accession>
<proteinExistence type="predicted"/>
<protein>
    <submittedName>
        <fullName evidence="1">Uncharacterized protein</fullName>
    </submittedName>
</protein>
<gene>
    <name evidence="1" type="ORF">MS3_04048</name>
</gene>
<name>A0A095ANI3_SCHHA</name>
<reference evidence="1" key="1">
    <citation type="journal article" date="2012" name="Nat. Genet.">
        <title>Whole-genome sequence of Schistosoma haematobium.</title>
        <authorList>
            <person name="Young N.D."/>
            <person name="Jex A.R."/>
            <person name="Li B."/>
            <person name="Liu S."/>
            <person name="Yang L."/>
            <person name="Xiong Z."/>
            <person name="Li Y."/>
            <person name="Cantacessi C."/>
            <person name="Hall R.S."/>
            <person name="Xu X."/>
            <person name="Chen F."/>
            <person name="Wu X."/>
            <person name="Zerlotini A."/>
            <person name="Oliveira G."/>
            <person name="Hofmann A."/>
            <person name="Zhang G."/>
            <person name="Fang X."/>
            <person name="Kang Y."/>
            <person name="Campbell B.E."/>
            <person name="Loukas A."/>
            <person name="Ranganathan S."/>
            <person name="Rollinson D."/>
            <person name="Rinaldi G."/>
            <person name="Brindley P.J."/>
            <person name="Yang H."/>
            <person name="Wang J."/>
            <person name="Wang J."/>
            <person name="Gasser R.B."/>
        </authorList>
    </citation>
    <scope>NUCLEOTIDE SEQUENCE [LARGE SCALE GENOMIC DNA]</scope>
</reference>
<evidence type="ECO:0000313" key="1">
    <source>
        <dbReference type="EMBL" id="KGB35781.1"/>
    </source>
</evidence>
<dbReference type="STRING" id="6185.A0A095ANI3"/>
<dbReference type="EMBL" id="KL250715">
    <property type="protein sequence ID" value="KGB35781.1"/>
    <property type="molecule type" value="Genomic_DNA"/>
</dbReference>